<comment type="caution">
    <text evidence="2">The sequence shown here is derived from an EMBL/GenBank/DDBJ whole genome shotgun (WGS) entry which is preliminary data.</text>
</comment>
<organism evidence="2 3">
    <name type="scientific">Marasmius tenuissimus</name>
    <dbReference type="NCBI Taxonomy" id="585030"/>
    <lineage>
        <taxon>Eukaryota</taxon>
        <taxon>Fungi</taxon>
        <taxon>Dikarya</taxon>
        <taxon>Basidiomycota</taxon>
        <taxon>Agaricomycotina</taxon>
        <taxon>Agaricomycetes</taxon>
        <taxon>Agaricomycetidae</taxon>
        <taxon>Agaricales</taxon>
        <taxon>Marasmiineae</taxon>
        <taxon>Marasmiaceae</taxon>
        <taxon>Marasmius</taxon>
    </lineage>
</organism>
<proteinExistence type="predicted"/>
<feature type="region of interest" description="Disordered" evidence="1">
    <location>
        <begin position="316"/>
        <end position="336"/>
    </location>
</feature>
<reference evidence="2 3" key="1">
    <citation type="submission" date="2024-05" db="EMBL/GenBank/DDBJ databases">
        <title>A draft genome resource for the thread blight pathogen Marasmius tenuissimus strain MS-2.</title>
        <authorList>
            <person name="Yulfo-Soto G.E."/>
            <person name="Baruah I.K."/>
            <person name="Amoako-Attah I."/>
            <person name="Bukari Y."/>
            <person name="Meinhardt L.W."/>
            <person name="Bailey B.A."/>
            <person name="Cohen S.P."/>
        </authorList>
    </citation>
    <scope>NUCLEOTIDE SEQUENCE [LARGE SCALE GENOMIC DNA]</scope>
    <source>
        <strain evidence="2 3">MS-2</strain>
    </source>
</reference>
<evidence type="ECO:0000313" key="2">
    <source>
        <dbReference type="EMBL" id="KAL0070187.1"/>
    </source>
</evidence>
<name>A0ABR3A879_9AGAR</name>
<accession>A0ABR3A879</accession>
<gene>
    <name evidence="2" type="ORF">AAF712_002677</name>
</gene>
<evidence type="ECO:0000313" key="3">
    <source>
        <dbReference type="Proteomes" id="UP001437256"/>
    </source>
</evidence>
<keyword evidence="3" id="KW-1185">Reference proteome</keyword>
<sequence length="487" mass="56442">MAAQYAQVTIDMPRVHDALKNPEEWDKQWETILTQLDPSPEMVYLDSVRQSKMRFRDVSDLLQYYAILYTQTCEVQHRVGGRACAFLLHKDLEQRWVDAGEAVRRKHTLRALSEACSMAKNLNDARNSCGDILRLKSLSKDGKTFISLLKAMIPEDLSDIPKTPYHFPEPRWEALQKHVEKSFSANSIEKVTFDNTLVLRTKLIYHVLENMFMSFYDMPLEKVTVLKNNTATQDREMEKLAKKIQKTGMESIYGREAAKQIRKEDFEAYKDRKAQRGANVHRLTLPPSECQKKDWKVRHKTICGKPLTVETALESAPPLRPQGVPDVRSVGPTRNGFRRSPSLVEHVFKLNNNPDADIFLNTGTGQGGFMKLDFAPHPNIQKRVRDARDKAMCEGDKPSAALLCHLFVWFCWAKHADTKNGFNFKRIVEQMEKDFDFSELKQAMLELEERQRRDFFQRPPLLADLDPKEWLGFVALDYVDMKRRLDF</sequence>
<dbReference type="Proteomes" id="UP001437256">
    <property type="component" value="Unassembled WGS sequence"/>
</dbReference>
<dbReference type="EMBL" id="JBBXMP010000008">
    <property type="protein sequence ID" value="KAL0070187.1"/>
    <property type="molecule type" value="Genomic_DNA"/>
</dbReference>
<protein>
    <submittedName>
        <fullName evidence="2">Uncharacterized protein</fullName>
    </submittedName>
</protein>
<evidence type="ECO:0000256" key="1">
    <source>
        <dbReference type="SAM" id="MobiDB-lite"/>
    </source>
</evidence>